<dbReference type="CDD" id="cd04590">
    <property type="entry name" value="CBS_pair_CorC_HlyC_assoc"/>
    <property type="match status" value="1"/>
</dbReference>
<dbReference type="Pfam" id="PF01595">
    <property type="entry name" value="CNNM"/>
    <property type="match status" value="1"/>
</dbReference>
<comment type="subcellular location">
    <subcellularLocation>
        <location evidence="1">Cell membrane</location>
        <topology evidence="1">Multi-pass membrane protein</topology>
    </subcellularLocation>
</comment>
<reference evidence="16" key="1">
    <citation type="journal article" date="2019" name="Int. J. Syst. Evol. Microbiol.">
        <title>The Global Catalogue of Microorganisms (GCM) 10K type strain sequencing project: providing services to taxonomists for standard genome sequencing and annotation.</title>
        <authorList>
            <consortium name="The Broad Institute Genomics Platform"/>
            <consortium name="The Broad Institute Genome Sequencing Center for Infectious Disease"/>
            <person name="Wu L."/>
            <person name="Ma J."/>
        </authorList>
    </citation>
    <scope>NUCLEOTIDE SEQUENCE [LARGE SCALE GENOMIC DNA]</scope>
    <source>
        <strain evidence="16">JCM 18542</strain>
    </source>
</reference>
<keyword evidence="8 10" id="KW-0472">Membrane</keyword>
<evidence type="ECO:0000256" key="3">
    <source>
        <dbReference type="ARBA" id="ARBA00022475"/>
    </source>
</evidence>
<keyword evidence="6 10" id="KW-1133">Transmembrane helix</keyword>
<dbReference type="SMART" id="SM01091">
    <property type="entry name" value="CorC_HlyC"/>
    <property type="match status" value="1"/>
</dbReference>
<dbReference type="SUPFAM" id="SSF54631">
    <property type="entry name" value="CBS-domain pair"/>
    <property type="match status" value="1"/>
</dbReference>
<accession>A0ABP9CKR6</accession>
<dbReference type="Pfam" id="PF00571">
    <property type="entry name" value="CBS"/>
    <property type="match status" value="2"/>
</dbReference>
<evidence type="ECO:0000256" key="10">
    <source>
        <dbReference type="PROSITE-ProRule" id="PRU01193"/>
    </source>
</evidence>
<evidence type="ECO:0000313" key="15">
    <source>
        <dbReference type="EMBL" id="GAA4813264.1"/>
    </source>
</evidence>
<feature type="compositionally biased region" description="Gly residues" evidence="11">
    <location>
        <begin position="476"/>
        <end position="491"/>
    </location>
</feature>
<comment type="similarity">
    <text evidence="2">Belongs to the UPF0053 family.</text>
</comment>
<evidence type="ECO:0000256" key="4">
    <source>
        <dbReference type="ARBA" id="ARBA00022692"/>
    </source>
</evidence>
<evidence type="ECO:0000256" key="1">
    <source>
        <dbReference type="ARBA" id="ARBA00004651"/>
    </source>
</evidence>
<feature type="domain" description="CNNM transmembrane" evidence="14">
    <location>
        <begin position="2"/>
        <end position="205"/>
    </location>
</feature>
<dbReference type="EMBL" id="BAABKQ010000001">
    <property type="protein sequence ID" value="GAA4813264.1"/>
    <property type="molecule type" value="Genomic_DNA"/>
</dbReference>
<dbReference type="InterPro" id="IPR044751">
    <property type="entry name" value="Ion_transp-like_CBS"/>
</dbReference>
<dbReference type="Gene3D" id="3.10.580.10">
    <property type="entry name" value="CBS-domain"/>
    <property type="match status" value="1"/>
</dbReference>
<dbReference type="InterPro" id="IPR002550">
    <property type="entry name" value="CNNM"/>
</dbReference>
<dbReference type="PANTHER" id="PTHR43099">
    <property type="entry name" value="UPF0053 PROTEIN YRKA"/>
    <property type="match status" value="1"/>
</dbReference>
<keyword evidence="3" id="KW-1003">Cell membrane</keyword>
<dbReference type="SUPFAM" id="SSF56176">
    <property type="entry name" value="FAD-binding/transporter-associated domain-like"/>
    <property type="match status" value="1"/>
</dbReference>
<gene>
    <name evidence="15" type="ORF">GCM10023353_17730</name>
</gene>
<evidence type="ECO:0000256" key="6">
    <source>
        <dbReference type="ARBA" id="ARBA00022989"/>
    </source>
</evidence>
<evidence type="ECO:0000313" key="16">
    <source>
        <dbReference type="Proteomes" id="UP001500839"/>
    </source>
</evidence>
<name>A0ABP9CKR6_9ACTN</name>
<dbReference type="InterPro" id="IPR036318">
    <property type="entry name" value="FAD-bd_PCMH-like_sf"/>
</dbReference>
<dbReference type="PROSITE" id="PS51371">
    <property type="entry name" value="CBS"/>
    <property type="match status" value="2"/>
</dbReference>
<evidence type="ECO:0000256" key="7">
    <source>
        <dbReference type="ARBA" id="ARBA00023122"/>
    </source>
</evidence>
<evidence type="ECO:0000256" key="5">
    <source>
        <dbReference type="ARBA" id="ARBA00022737"/>
    </source>
</evidence>
<dbReference type="InterPro" id="IPR005170">
    <property type="entry name" value="Transptr-assoc_dom"/>
</dbReference>
<dbReference type="InterPro" id="IPR051676">
    <property type="entry name" value="UPF0053_domain"/>
</dbReference>
<sequence>MNIAITVLSLVGFFALTLGTAVFVAAEFSLTALEKSTVDSQARDGDRRARIVQHAHRTLSFQLSGAQLGITVTTLLTGFIAEPVFSSLFHGPLVSAGLSTSTADWIALALALIIATSLSMILGELVPKNLAIAHPLAVARAAAPLQAGFSLTGKWALNALNGTANAMVRRLGIEPADELRSARSPDELGSLVRNSAKQGSLTPGTALLVDRSLNFGERTADELMTPRVRIESLDRTDTVTDLVELAARTGYSRFPVTDGDLDATIGVVHIKQAFGLTANARATTSVGDIARTVPSVPASLDGDAVMERVRAHGMQVALVVDEYGGTAGMISMEDLVEEILGDVRDEHDATLADVQPTADGWLCSGLLRIDEVSAAIGLPLPEGDYETLAGLLLTEFGHIPAEGEEITVPIAATLDDEQPTLGDQLGAHHEVWRARVVRMDGRRIDRVALSTELPADESDGTDDADHMAGTRDAATGGTGRDSGGTAGGAARGGKDDR</sequence>
<dbReference type="PANTHER" id="PTHR43099:SF6">
    <property type="entry name" value="UPF0053 PROTEIN RV1842C"/>
    <property type="match status" value="1"/>
</dbReference>
<dbReference type="InterPro" id="IPR016169">
    <property type="entry name" value="FAD-bd_PCMH_sub2"/>
</dbReference>
<dbReference type="InterPro" id="IPR000644">
    <property type="entry name" value="CBS_dom"/>
</dbReference>
<evidence type="ECO:0000256" key="12">
    <source>
        <dbReference type="SAM" id="Phobius"/>
    </source>
</evidence>
<keyword evidence="5" id="KW-0677">Repeat</keyword>
<evidence type="ECO:0000256" key="9">
    <source>
        <dbReference type="PROSITE-ProRule" id="PRU00703"/>
    </source>
</evidence>
<feature type="domain" description="CBS" evidence="13">
    <location>
        <begin position="289"/>
        <end position="346"/>
    </location>
</feature>
<dbReference type="InterPro" id="IPR046342">
    <property type="entry name" value="CBS_dom_sf"/>
</dbReference>
<dbReference type="Proteomes" id="UP001500839">
    <property type="component" value="Unassembled WGS sequence"/>
</dbReference>
<organism evidence="15 16">
    <name type="scientific">Tomitella cavernea</name>
    <dbReference type="NCBI Taxonomy" id="1387982"/>
    <lineage>
        <taxon>Bacteria</taxon>
        <taxon>Bacillati</taxon>
        <taxon>Actinomycetota</taxon>
        <taxon>Actinomycetes</taxon>
        <taxon>Mycobacteriales</taxon>
        <taxon>Tomitella</taxon>
    </lineage>
</organism>
<dbReference type="Gene3D" id="3.30.465.10">
    <property type="match status" value="1"/>
</dbReference>
<evidence type="ECO:0000256" key="11">
    <source>
        <dbReference type="SAM" id="MobiDB-lite"/>
    </source>
</evidence>
<protein>
    <submittedName>
        <fullName evidence="15">Hemolysin family protein</fullName>
    </submittedName>
</protein>
<feature type="domain" description="CBS" evidence="13">
    <location>
        <begin position="224"/>
        <end position="283"/>
    </location>
</feature>
<keyword evidence="16" id="KW-1185">Reference proteome</keyword>
<keyword evidence="4 10" id="KW-0812">Transmembrane</keyword>
<feature type="transmembrane region" description="Helical" evidence="12">
    <location>
        <begin position="105"/>
        <end position="126"/>
    </location>
</feature>
<dbReference type="PROSITE" id="PS51846">
    <property type="entry name" value="CNNM"/>
    <property type="match status" value="1"/>
</dbReference>
<dbReference type="Pfam" id="PF03471">
    <property type="entry name" value="CorC_HlyC"/>
    <property type="match status" value="1"/>
</dbReference>
<proteinExistence type="inferred from homology"/>
<feature type="region of interest" description="Disordered" evidence="11">
    <location>
        <begin position="450"/>
        <end position="497"/>
    </location>
</feature>
<evidence type="ECO:0000259" key="13">
    <source>
        <dbReference type="PROSITE" id="PS51371"/>
    </source>
</evidence>
<keyword evidence="7 9" id="KW-0129">CBS domain</keyword>
<evidence type="ECO:0000256" key="2">
    <source>
        <dbReference type="ARBA" id="ARBA00006337"/>
    </source>
</evidence>
<evidence type="ECO:0000259" key="14">
    <source>
        <dbReference type="PROSITE" id="PS51846"/>
    </source>
</evidence>
<evidence type="ECO:0000256" key="8">
    <source>
        <dbReference type="ARBA" id="ARBA00023136"/>
    </source>
</evidence>
<comment type="caution">
    <text evidence="15">The sequence shown here is derived from an EMBL/GenBank/DDBJ whole genome shotgun (WGS) entry which is preliminary data.</text>
</comment>
<dbReference type="RefSeq" id="WP_200171612.1">
    <property type="nucleotide sequence ID" value="NZ_BAABKQ010000001.1"/>
</dbReference>